<feature type="active site" evidence="4">
    <location>
        <position position="343"/>
    </location>
</feature>
<evidence type="ECO:0000256" key="2">
    <source>
        <dbReference type="ARBA" id="ARBA00022801"/>
    </source>
</evidence>
<dbReference type="OrthoDB" id="408631at2759"/>
<dbReference type="InterPro" id="IPR002168">
    <property type="entry name" value="Lipase_GDXG_HIS_AS"/>
</dbReference>
<accession>A0A6P3FP99</accession>
<feature type="transmembrane region" description="Helical" evidence="6">
    <location>
        <begin position="106"/>
        <end position="125"/>
    </location>
</feature>
<name>A0A6P3FP99_OCTDE</name>
<dbReference type="PIRSF" id="PIRSF037251">
    <property type="entry name" value="Arylacetamide_deacetylase"/>
    <property type="match status" value="1"/>
</dbReference>
<feature type="domain" description="Alpha/beta hydrolase fold-3" evidence="7">
    <location>
        <begin position="314"/>
        <end position="376"/>
    </location>
</feature>
<reference evidence="9" key="1">
    <citation type="submission" date="2025-08" db="UniProtKB">
        <authorList>
            <consortium name="RefSeq"/>
        </authorList>
    </citation>
    <scope>IDENTIFICATION</scope>
</reference>
<organism evidence="8 9">
    <name type="scientific">Octodon degus</name>
    <name type="common">Degu</name>
    <name type="synonym">Sciurus degus</name>
    <dbReference type="NCBI Taxonomy" id="10160"/>
    <lineage>
        <taxon>Eukaryota</taxon>
        <taxon>Metazoa</taxon>
        <taxon>Chordata</taxon>
        <taxon>Craniata</taxon>
        <taxon>Vertebrata</taxon>
        <taxon>Euteleostomi</taxon>
        <taxon>Mammalia</taxon>
        <taxon>Eutheria</taxon>
        <taxon>Euarchontoglires</taxon>
        <taxon>Glires</taxon>
        <taxon>Rodentia</taxon>
        <taxon>Hystricomorpha</taxon>
        <taxon>Octodontidae</taxon>
        <taxon>Octodon</taxon>
    </lineage>
</organism>
<dbReference type="PROSITE" id="PS01173">
    <property type="entry name" value="LIPASE_GDXG_HIS"/>
    <property type="match status" value="1"/>
</dbReference>
<evidence type="ECO:0000256" key="6">
    <source>
        <dbReference type="SAM" id="Phobius"/>
    </source>
</evidence>
<dbReference type="GeneID" id="101591214"/>
<dbReference type="Gene3D" id="3.40.50.1820">
    <property type="entry name" value="alpha/beta hydrolase"/>
    <property type="match status" value="1"/>
</dbReference>
<dbReference type="InterPro" id="IPR029058">
    <property type="entry name" value="AB_hydrolase_fold"/>
</dbReference>
<evidence type="ECO:0000259" key="7">
    <source>
        <dbReference type="Pfam" id="PF07859"/>
    </source>
</evidence>
<dbReference type="GO" id="GO:0052689">
    <property type="term" value="F:carboxylic ester hydrolase activity"/>
    <property type="evidence" value="ECO:0007669"/>
    <property type="project" value="InterPro"/>
</dbReference>
<evidence type="ECO:0000256" key="5">
    <source>
        <dbReference type="PROSITE-ProRule" id="PRU10038"/>
    </source>
</evidence>
<dbReference type="InterPro" id="IPR017157">
    <property type="entry name" value="Arylacetamide_deacetylase"/>
</dbReference>
<keyword evidence="6" id="KW-0812">Transmembrane</keyword>
<dbReference type="SUPFAM" id="SSF53474">
    <property type="entry name" value="alpha/beta-Hydrolases"/>
    <property type="match status" value="1"/>
</dbReference>
<dbReference type="PANTHER" id="PTHR48081">
    <property type="entry name" value="AB HYDROLASE SUPERFAMILY PROTEIN C4A8.06C"/>
    <property type="match status" value="1"/>
</dbReference>
<evidence type="ECO:0000313" key="9">
    <source>
        <dbReference type="RefSeq" id="XP_004643991.1"/>
    </source>
</evidence>
<evidence type="ECO:0000256" key="4">
    <source>
        <dbReference type="PIRSR" id="PIRSR037251-1"/>
    </source>
</evidence>
<dbReference type="PANTHER" id="PTHR48081:SF28">
    <property type="entry name" value="ALPHA_BETA HYDROLASE FOLD-3 DOMAIN-CONTAINING PROTEIN"/>
    <property type="match status" value="1"/>
</dbReference>
<keyword evidence="2" id="KW-0378">Hydrolase</keyword>
<dbReference type="InterPro" id="IPR033140">
    <property type="entry name" value="Lipase_GDXG_put_SER_AS"/>
</dbReference>
<dbReference type="InParanoid" id="A0A6P3FP99"/>
<keyword evidence="6" id="KW-0472">Membrane</keyword>
<sequence>MERKSVYLLIMGALVAYYVYMPIPDNIEEPWKVVLMNVLLRAFINLGLFIEFLGIYNFMDLLALTISLVDVSPTSDETVSVMDTKFNNTPVRIYVPKRKTAGLRRAVFYIHGGGWCIGSSASFFYDSVSRRTAEKLDAVVISADYRLGPAHRFPTQLEDVSSALRWFFRKDVLEQYAVDPERIGISGDSSGGCLAAAVSQQLLGNPEIKIKLKIQALFYPILQFLDLELPSYQEFSHMPLLYKSFAVRFISDYFANDRSFEKVILSNQHVPEEYSHLFKFVNWSSLLPERFRKGYVYKNPTYGSSEMSQKYPGFLDVRASPLLADDSKLRGLPLTYFLTCQYDVLRDEGLMYVTRLRNAGVQVTHIHVEGGFHGVFVIPKLKTAQKIFDQYISWLKENL</sequence>
<proteinExistence type="inferred from homology"/>
<feature type="active site" evidence="4">
    <location>
        <position position="373"/>
    </location>
</feature>
<keyword evidence="8" id="KW-1185">Reference proteome</keyword>
<dbReference type="GO" id="GO:0016020">
    <property type="term" value="C:membrane"/>
    <property type="evidence" value="ECO:0007669"/>
    <property type="project" value="InterPro"/>
</dbReference>
<evidence type="ECO:0000313" key="8">
    <source>
        <dbReference type="Proteomes" id="UP000515203"/>
    </source>
</evidence>
<feature type="transmembrane region" description="Helical" evidence="6">
    <location>
        <begin position="7"/>
        <end position="23"/>
    </location>
</feature>
<gene>
    <name evidence="9" type="primary">LOC101591214</name>
</gene>
<dbReference type="RefSeq" id="XP_004643991.1">
    <property type="nucleotide sequence ID" value="XM_004643934.2"/>
</dbReference>
<evidence type="ECO:0000256" key="3">
    <source>
        <dbReference type="ARBA" id="ARBA00023157"/>
    </source>
</evidence>
<keyword evidence="3" id="KW-1015">Disulfide bond</keyword>
<feature type="transmembrane region" description="Helical" evidence="6">
    <location>
        <begin position="35"/>
        <end position="58"/>
    </location>
</feature>
<comment type="similarity">
    <text evidence="1">Belongs to the 'GDXG' lipolytic enzyme family.</text>
</comment>
<keyword evidence="6" id="KW-1133">Transmembrane helix</keyword>
<feature type="domain" description="Alpha/beta hydrolase fold-3" evidence="7">
    <location>
        <begin position="107"/>
        <end position="261"/>
    </location>
</feature>
<dbReference type="Pfam" id="PF07859">
    <property type="entry name" value="Abhydrolase_3"/>
    <property type="match status" value="2"/>
</dbReference>
<feature type="active site" evidence="4 5">
    <location>
        <position position="189"/>
    </location>
</feature>
<evidence type="ECO:0000256" key="1">
    <source>
        <dbReference type="ARBA" id="ARBA00010515"/>
    </source>
</evidence>
<protein>
    <submittedName>
        <fullName evidence="9">Arylacetamide deacetylase-like isoform X1</fullName>
    </submittedName>
</protein>
<dbReference type="InterPro" id="IPR050300">
    <property type="entry name" value="GDXG_lipolytic_enzyme"/>
</dbReference>
<dbReference type="AlphaFoldDB" id="A0A6P3FP99"/>
<dbReference type="Proteomes" id="UP000515203">
    <property type="component" value="Unplaced"/>
</dbReference>
<dbReference type="PROSITE" id="PS01174">
    <property type="entry name" value="LIPASE_GDXG_SER"/>
    <property type="match status" value="1"/>
</dbReference>
<dbReference type="InterPro" id="IPR013094">
    <property type="entry name" value="AB_hydrolase_3"/>
</dbReference>